<sequence>MTAITSAEQSQWRNLEQSSGKSQAEWLTLANQQKFDKHSELVNWLKSEFGIGHGYANLVAHRAKEAAAGGPAEAEDLVAAQYAGAKAALKPWYEELLQYLQSLGTDIEISPKKTYVSIRRNKQFALIQPSTATRLDIGLNLKGTEPQGLLEASGSFNAMCSHRIRVSQAADLNDELKHWLKEAYLKG</sequence>
<organism evidence="2 3">
    <name type="scientific">Rheinheimera marina</name>
    <dbReference type="NCBI Taxonomy" id="1774958"/>
    <lineage>
        <taxon>Bacteria</taxon>
        <taxon>Pseudomonadati</taxon>
        <taxon>Pseudomonadota</taxon>
        <taxon>Gammaproteobacteria</taxon>
        <taxon>Chromatiales</taxon>
        <taxon>Chromatiaceae</taxon>
        <taxon>Rheinheimera</taxon>
    </lineage>
</organism>
<dbReference type="RefSeq" id="WP_377333141.1">
    <property type="nucleotide sequence ID" value="NZ_JBHSGB010000006.1"/>
</dbReference>
<dbReference type="InterPro" id="IPR043714">
    <property type="entry name" value="DUF5655"/>
</dbReference>
<reference evidence="3" key="1">
    <citation type="journal article" date="2019" name="Int. J. Syst. Evol. Microbiol.">
        <title>The Global Catalogue of Microorganisms (GCM) 10K type strain sequencing project: providing services to taxonomists for standard genome sequencing and annotation.</title>
        <authorList>
            <consortium name="The Broad Institute Genomics Platform"/>
            <consortium name="The Broad Institute Genome Sequencing Center for Infectious Disease"/>
            <person name="Wu L."/>
            <person name="Ma J."/>
        </authorList>
    </citation>
    <scope>NUCLEOTIDE SEQUENCE [LARGE SCALE GENOMIC DNA]</scope>
    <source>
        <strain evidence="3">DT28</strain>
    </source>
</reference>
<keyword evidence="3" id="KW-1185">Reference proteome</keyword>
<evidence type="ECO:0000313" key="2">
    <source>
        <dbReference type="EMBL" id="MFC4654948.1"/>
    </source>
</evidence>
<dbReference type="InterPro" id="IPR025629">
    <property type="entry name" value="DUF4287"/>
</dbReference>
<evidence type="ECO:0000313" key="3">
    <source>
        <dbReference type="Proteomes" id="UP001595962"/>
    </source>
</evidence>
<accession>A0ABV9JL31</accession>
<proteinExistence type="predicted"/>
<name>A0ABV9JL31_9GAMM</name>
<dbReference type="Pfam" id="PF18899">
    <property type="entry name" value="DUF5655"/>
    <property type="match status" value="1"/>
</dbReference>
<evidence type="ECO:0000259" key="1">
    <source>
        <dbReference type="Pfam" id="PF18899"/>
    </source>
</evidence>
<dbReference type="Proteomes" id="UP001595962">
    <property type="component" value="Unassembled WGS sequence"/>
</dbReference>
<dbReference type="Pfam" id="PF14117">
    <property type="entry name" value="DUF4287"/>
    <property type="match status" value="1"/>
</dbReference>
<protein>
    <submittedName>
        <fullName evidence="2">DUF5655 domain-containing protein</fullName>
    </submittedName>
</protein>
<feature type="domain" description="DUF5655" evidence="1">
    <location>
        <begin position="79"/>
        <end position="184"/>
    </location>
</feature>
<dbReference type="EMBL" id="JBHSGB010000006">
    <property type="protein sequence ID" value="MFC4654948.1"/>
    <property type="molecule type" value="Genomic_DNA"/>
</dbReference>
<comment type="caution">
    <text evidence="2">The sequence shown here is derived from an EMBL/GenBank/DDBJ whole genome shotgun (WGS) entry which is preliminary data.</text>
</comment>
<gene>
    <name evidence="2" type="ORF">ACFO3I_07980</name>
</gene>